<dbReference type="SUPFAM" id="SSF47384">
    <property type="entry name" value="Homodimeric domain of signal transducing histidine kinase"/>
    <property type="match status" value="1"/>
</dbReference>
<evidence type="ECO:0000256" key="5">
    <source>
        <dbReference type="ARBA" id="ARBA00022777"/>
    </source>
</evidence>
<dbReference type="CDD" id="cd00156">
    <property type="entry name" value="REC"/>
    <property type="match status" value="1"/>
</dbReference>
<dbReference type="InterPro" id="IPR011006">
    <property type="entry name" value="CheY-like_superfamily"/>
</dbReference>
<evidence type="ECO:0000256" key="6">
    <source>
        <dbReference type="PROSITE-ProRule" id="PRU00169"/>
    </source>
</evidence>
<dbReference type="Gene3D" id="1.10.287.130">
    <property type="match status" value="1"/>
</dbReference>
<keyword evidence="7" id="KW-1133">Transmembrane helix</keyword>
<dbReference type="GO" id="GO:0009927">
    <property type="term" value="F:histidine phosphotransfer kinase activity"/>
    <property type="evidence" value="ECO:0007669"/>
    <property type="project" value="TreeGrafter"/>
</dbReference>
<feature type="transmembrane region" description="Helical" evidence="7">
    <location>
        <begin position="52"/>
        <end position="69"/>
    </location>
</feature>
<dbReference type="Gene3D" id="3.40.50.2300">
    <property type="match status" value="1"/>
</dbReference>
<keyword evidence="7" id="KW-0472">Membrane</keyword>
<dbReference type="InterPro" id="IPR001789">
    <property type="entry name" value="Sig_transdc_resp-reg_receiver"/>
</dbReference>
<feature type="domain" description="Histidine kinase" evidence="8">
    <location>
        <begin position="227"/>
        <end position="440"/>
    </location>
</feature>
<keyword evidence="7" id="KW-0812">Transmembrane</keyword>
<dbReference type="InterPro" id="IPR005467">
    <property type="entry name" value="His_kinase_dom"/>
</dbReference>
<keyword evidence="3 6" id="KW-0597">Phosphoprotein</keyword>
<dbReference type="RefSeq" id="WP_104739089.1">
    <property type="nucleotide sequence ID" value="NZ_BMHR01000013.1"/>
</dbReference>
<keyword evidence="5" id="KW-0418">Kinase</keyword>
<feature type="domain" description="Response regulatory" evidence="9">
    <location>
        <begin position="462"/>
        <end position="579"/>
    </location>
</feature>
<dbReference type="SMART" id="SM00448">
    <property type="entry name" value="REC"/>
    <property type="match status" value="1"/>
</dbReference>
<dbReference type="InterPro" id="IPR003594">
    <property type="entry name" value="HATPase_dom"/>
</dbReference>
<comment type="catalytic activity">
    <reaction evidence="1">
        <text>ATP + protein L-histidine = ADP + protein N-phospho-L-histidine.</text>
        <dbReference type="EC" id="2.7.13.3"/>
    </reaction>
</comment>
<dbReference type="Pfam" id="PF00072">
    <property type="entry name" value="Response_reg"/>
    <property type="match status" value="1"/>
</dbReference>
<evidence type="ECO:0000256" key="4">
    <source>
        <dbReference type="ARBA" id="ARBA00022679"/>
    </source>
</evidence>
<dbReference type="AlphaFoldDB" id="A0A2P4EST1"/>
<dbReference type="Proteomes" id="UP000243451">
    <property type="component" value="Unassembled WGS sequence"/>
</dbReference>
<dbReference type="Pfam" id="PF02518">
    <property type="entry name" value="HATPase_c"/>
    <property type="match status" value="1"/>
</dbReference>
<dbReference type="InterPro" id="IPR036890">
    <property type="entry name" value="HATPase_C_sf"/>
</dbReference>
<dbReference type="SMART" id="SM00387">
    <property type="entry name" value="HATPase_c"/>
    <property type="match status" value="1"/>
</dbReference>
<proteinExistence type="predicted"/>
<reference evidence="10 11" key="1">
    <citation type="submission" date="2018-01" db="EMBL/GenBank/DDBJ databases">
        <title>Draft genome of the type strain Pseudomonas oceani DSM 100277 isolated from the deep water in Okinawa trough, northwestern Pacific Ocean.</title>
        <authorList>
            <person name="Gomila M."/>
            <person name="Mulet M."/>
            <person name="Garcia-Valdes E."/>
            <person name="Lalucat J."/>
        </authorList>
    </citation>
    <scope>NUCLEOTIDE SEQUENCE [LARGE SCALE GENOMIC DNA]</scope>
    <source>
        <strain evidence="10 11">DSM 100277</strain>
    </source>
</reference>
<dbReference type="FunFam" id="3.30.565.10:FF:000049">
    <property type="entry name" value="Two-component sensor histidine kinase"/>
    <property type="match status" value="1"/>
</dbReference>
<dbReference type="InterPro" id="IPR003661">
    <property type="entry name" value="HisK_dim/P_dom"/>
</dbReference>
<dbReference type="PROSITE" id="PS50109">
    <property type="entry name" value="HIS_KIN"/>
    <property type="match status" value="1"/>
</dbReference>
<evidence type="ECO:0000256" key="3">
    <source>
        <dbReference type="ARBA" id="ARBA00022553"/>
    </source>
</evidence>
<name>A0A2P4EST1_9GAMM</name>
<dbReference type="OrthoDB" id="9764438at2"/>
<feature type="transmembrane region" description="Helical" evidence="7">
    <location>
        <begin position="28"/>
        <end position="46"/>
    </location>
</feature>
<gene>
    <name evidence="10" type="ORF">C1949_13955</name>
</gene>
<dbReference type="GO" id="GO:0005886">
    <property type="term" value="C:plasma membrane"/>
    <property type="evidence" value="ECO:0007669"/>
    <property type="project" value="TreeGrafter"/>
</dbReference>
<evidence type="ECO:0000256" key="2">
    <source>
        <dbReference type="ARBA" id="ARBA00012438"/>
    </source>
</evidence>
<dbReference type="Gene3D" id="3.30.565.10">
    <property type="entry name" value="Histidine kinase-like ATPase, C-terminal domain"/>
    <property type="match status" value="1"/>
</dbReference>
<dbReference type="SUPFAM" id="SSF55874">
    <property type="entry name" value="ATPase domain of HSP90 chaperone/DNA topoisomerase II/histidine kinase"/>
    <property type="match status" value="1"/>
</dbReference>
<dbReference type="SUPFAM" id="SSF52172">
    <property type="entry name" value="CheY-like"/>
    <property type="match status" value="1"/>
</dbReference>
<evidence type="ECO:0000259" key="9">
    <source>
        <dbReference type="PROSITE" id="PS50110"/>
    </source>
</evidence>
<keyword evidence="11" id="KW-1185">Reference proteome</keyword>
<dbReference type="InterPro" id="IPR004358">
    <property type="entry name" value="Sig_transdc_His_kin-like_C"/>
</dbReference>
<dbReference type="GO" id="GO:0000155">
    <property type="term" value="F:phosphorelay sensor kinase activity"/>
    <property type="evidence" value="ECO:0007669"/>
    <property type="project" value="InterPro"/>
</dbReference>
<evidence type="ECO:0000256" key="7">
    <source>
        <dbReference type="SAM" id="Phobius"/>
    </source>
</evidence>
<dbReference type="PANTHER" id="PTHR43047:SF9">
    <property type="entry name" value="HISTIDINE KINASE"/>
    <property type="match status" value="1"/>
</dbReference>
<evidence type="ECO:0000313" key="10">
    <source>
        <dbReference type="EMBL" id="POB02186.1"/>
    </source>
</evidence>
<dbReference type="CDD" id="cd00082">
    <property type="entry name" value="HisKA"/>
    <property type="match status" value="1"/>
</dbReference>
<dbReference type="EMBL" id="PPSK01000014">
    <property type="protein sequence ID" value="POB02186.1"/>
    <property type="molecule type" value="Genomic_DNA"/>
</dbReference>
<dbReference type="PROSITE" id="PS50110">
    <property type="entry name" value="RESPONSE_REGULATORY"/>
    <property type="match status" value="1"/>
</dbReference>
<feature type="modified residue" description="4-aspartylphosphate" evidence="6">
    <location>
        <position position="513"/>
    </location>
</feature>
<protein>
    <recommendedName>
        <fullName evidence="2">histidine kinase</fullName>
        <ecNumber evidence="2">2.7.13.3</ecNumber>
    </recommendedName>
</protein>
<evidence type="ECO:0000259" key="8">
    <source>
        <dbReference type="PROSITE" id="PS50109"/>
    </source>
</evidence>
<accession>A0A2P4EST1</accession>
<dbReference type="PANTHER" id="PTHR43047">
    <property type="entry name" value="TWO-COMPONENT HISTIDINE PROTEIN KINASE"/>
    <property type="match status" value="1"/>
</dbReference>
<evidence type="ECO:0000256" key="1">
    <source>
        <dbReference type="ARBA" id="ARBA00000085"/>
    </source>
</evidence>
<comment type="caution">
    <text evidence="10">The sequence shown here is derived from an EMBL/GenBank/DDBJ whole genome shotgun (WGS) entry which is preliminary data.</text>
</comment>
<dbReference type="InterPro" id="IPR036097">
    <property type="entry name" value="HisK_dim/P_sf"/>
</dbReference>
<dbReference type="Pfam" id="PF00512">
    <property type="entry name" value="HisKA"/>
    <property type="match status" value="1"/>
</dbReference>
<organism evidence="10 11">
    <name type="scientific">Halopseudomonas oceani</name>
    <dbReference type="NCBI Taxonomy" id="1708783"/>
    <lineage>
        <taxon>Bacteria</taxon>
        <taxon>Pseudomonadati</taxon>
        <taxon>Pseudomonadota</taxon>
        <taxon>Gammaproteobacteria</taxon>
        <taxon>Pseudomonadales</taxon>
        <taxon>Pseudomonadaceae</taxon>
        <taxon>Halopseudomonas</taxon>
    </lineage>
</organism>
<sequence>MARTIRDPIERQITFDALAPHFVTMREWSAFTVLVPLTVVLVMWQWQPPLLLLGWFLLLLLGIYARFVLTRAYRKAEVTPDTAEPWHRGLLATSVYCGLLWVAAAFLFFVEASAPHQLFLVTLLVTLGVGSLSSGTHWLPLYYGYGAPILLALAIKLMLLGELPYMALALMVLATLIATVAFTRKLNGIVRSEMRLHYQGAALAEELQQQSEALQEAIHAKSRVLATASHDLRQPLHALSLFIDALKGVEDEREKVRVFGRIDQSLNAMRKLFDALFDMSRLDANVVQPEYSHFDVATMLAGLCEEYRDTAERHELQLRMHVPDVVVLADRALLERIMRNLISNALRYTHRGGVLISARRRGSQVLVQVWDTGVGIPADRQEQAFTEFQQLQHCNDERDKGLGFGLAIVRRLCALLDYPLQLRSEVGRGSVFSFSVPQGNPQLARRVEQGQEQSSWRAAGKLILVIDDDRNVLNAMETLLKGWRFSVLSCEHLDDALQVLRSGGRAPDLVLSDLHLGDGVNGVAAIAQIRALIDRPVAGLLVTGETSREQLKRAEESGLKLLHKPVRPLELRGAIQHQLSLVAVS</sequence>
<feature type="transmembrane region" description="Helical" evidence="7">
    <location>
        <begin position="90"/>
        <end position="110"/>
    </location>
</feature>
<dbReference type="SMART" id="SM00388">
    <property type="entry name" value="HisKA"/>
    <property type="match status" value="1"/>
</dbReference>
<evidence type="ECO:0000313" key="11">
    <source>
        <dbReference type="Proteomes" id="UP000243451"/>
    </source>
</evidence>
<keyword evidence="4" id="KW-0808">Transferase</keyword>
<feature type="transmembrane region" description="Helical" evidence="7">
    <location>
        <begin position="141"/>
        <end position="159"/>
    </location>
</feature>
<feature type="transmembrane region" description="Helical" evidence="7">
    <location>
        <begin position="165"/>
        <end position="183"/>
    </location>
</feature>
<dbReference type="EC" id="2.7.13.3" evidence="2"/>
<dbReference type="PRINTS" id="PR00344">
    <property type="entry name" value="BCTRLSENSOR"/>
</dbReference>